<dbReference type="Gramene" id="TKW34849">
    <property type="protein sequence ID" value="TKW34849"/>
    <property type="gene ID" value="SEVIR_2G333350v2"/>
</dbReference>
<accession>A0A4U6W2R8</accession>
<protein>
    <submittedName>
        <fullName evidence="1">Uncharacterized protein</fullName>
    </submittedName>
</protein>
<keyword evidence="2" id="KW-1185">Reference proteome</keyword>
<reference evidence="1" key="1">
    <citation type="submission" date="2019-03" db="EMBL/GenBank/DDBJ databases">
        <title>WGS assembly of Setaria viridis.</title>
        <authorList>
            <person name="Huang P."/>
            <person name="Jenkins J."/>
            <person name="Grimwood J."/>
            <person name="Barry K."/>
            <person name="Healey A."/>
            <person name="Mamidi S."/>
            <person name="Sreedasyam A."/>
            <person name="Shu S."/>
            <person name="Feldman M."/>
            <person name="Wu J."/>
            <person name="Yu Y."/>
            <person name="Chen C."/>
            <person name="Johnson J."/>
            <person name="Rokhsar D."/>
            <person name="Baxter I."/>
            <person name="Schmutz J."/>
            <person name="Brutnell T."/>
            <person name="Kellogg E."/>
        </authorList>
    </citation>
    <scope>NUCLEOTIDE SEQUENCE [LARGE SCALE GENOMIC DNA]</scope>
</reference>
<evidence type="ECO:0000313" key="2">
    <source>
        <dbReference type="Proteomes" id="UP000298652"/>
    </source>
</evidence>
<dbReference type="Proteomes" id="UP000298652">
    <property type="component" value="Chromosome 2"/>
</dbReference>
<sequence length="125" mass="13735">MPRSGSGSYSGFLFFLSSFGRKQYSSMGSTGGLRWILLVDGLPRALCRNGLRLFLSTSSWQESTWPFQKGGMAWTICCLLVPFSSPNLVNFLALREASRASLSQSRPLFLVFSVDTAGNVESQHA</sequence>
<evidence type="ECO:0000313" key="1">
    <source>
        <dbReference type="EMBL" id="TKW34849.1"/>
    </source>
</evidence>
<gene>
    <name evidence="1" type="ORF">SEVIR_2G333350v2</name>
</gene>
<dbReference type="EMBL" id="CM016553">
    <property type="protein sequence ID" value="TKW34849.1"/>
    <property type="molecule type" value="Genomic_DNA"/>
</dbReference>
<name>A0A4U6W2R8_SETVI</name>
<organism evidence="1 2">
    <name type="scientific">Setaria viridis</name>
    <name type="common">Green bristlegrass</name>
    <name type="synonym">Setaria italica subsp. viridis</name>
    <dbReference type="NCBI Taxonomy" id="4556"/>
    <lineage>
        <taxon>Eukaryota</taxon>
        <taxon>Viridiplantae</taxon>
        <taxon>Streptophyta</taxon>
        <taxon>Embryophyta</taxon>
        <taxon>Tracheophyta</taxon>
        <taxon>Spermatophyta</taxon>
        <taxon>Magnoliopsida</taxon>
        <taxon>Liliopsida</taxon>
        <taxon>Poales</taxon>
        <taxon>Poaceae</taxon>
        <taxon>PACMAD clade</taxon>
        <taxon>Panicoideae</taxon>
        <taxon>Panicodae</taxon>
        <taxon>Paniceae</taxon>
        <taxon>Cenchrinae</taxon>
        <taxon>Setaria</taxon>
    </lineage>
</organism>
<proteinExistence type="predicted"/>
<dbReference type="AlphaFoldDB" id="A0A4U6W2R8"/>